<dbReference type="AlphaFoldDB" id="A0A7S7LY31"/>
<dbReference type="Pfam" id="PF14591">
    <property type="entry name" value="AF0941-like"/>
    <property type="match status" value="1"/>
</dbReference>
<gene>
    <name evidence="2" type="ORF">HUE87_06380</name>
</gene>
<keyword evidence="1" id="KW-0175">Coiled coil</keyword>
<proteinExistence type="predicted"/>
<protein>
    <submittedName>
        <fullName evidence="2">Uncharacterized protein</fullName>
    </submittedName>
</protein>
<organism evidence="2 3">
    <name type="scientific">Candidatus Sulfurimonas marisnigri</name>
    <dbReference type="NCBI Taxonomy" id="2740405"/>
    <lineage>
        <taxon>Bacteria</taxon>
        <taxon>Pseudomonadati</taxon>
        <taxon>Campylobacterota</taxon>
        <taxon>Epsilonproteobacteria</taxon>
        <taxon>Campylobacterales</taxon>
        <taxon>Sulfurimonadaceae</taxon>
        <taxon>Sulfurimonas</taxon>
    </lineage>
</organism>
<evidence type="ECO:0000256" key="1">
    <source>
        <dbReference type="SAM" id="Coils"/>
    </source>
</evidence>
<reference evidence="2 3" key="1">
    <citation type="submission" date="2020-05" db="EMBL/GenBank/DDBJ databases">
        <title>Sulfurimonas marisnigri, sp. nov., and Sulfurimonas baltica, sp. nov., manganese oxide reducing chemolithoautotrophs of the class Epsilonproteobacteria isolated from the pelagic redoxclines of the Black and Baltic Seas and emended description of the genus Sulfurimonas.</title>
        <authorList>
            <person name="Henkel J.V."/>
            <person name="Laudan C."/>
            <person name="Werner J."/>
            <person name="Neu T."/>
            <person name="Plewe S."/>
            <person name="Sproer C."/>
            <person name="Bunk B."/>
            <person name="Schulz-Vogt H.N."/>
        </authorList>
    </citation>
    <scope>NUCLEOTIDE SEQUENCE [LARGE SCALE GENOMIC DNA]</scope>
    <source>
        <strain evidence="2 3">SoZ1</strain>
    </source>
</reference>
<dbReference type="EMBL" id="CP054493">
    <property type="protein sequence ID" value="QOY53551.1"/>
    <property type="molecule type" value="Genomic_DNA"/>
</dbReference>
<accession>A0A7S7LY31</accession>
<dbReference type="InterPro" id="IPR013502">
    <property type="entry name" value="Uncharacterised_AF0941"/>
</dbReference>
<evidence type="ECO:0000313" key="3">
    <source>
        <dbReference type="Proteomes" id="UP000593836"/>
    </source>
</evidence>
<dbReference type="RefSeq" id="WP_194365386.1">
    <property type="nucleotide sequence ID" value="NZ_CP054493.1"/>
</dbReference>
<keyword evidence="3" id="KW-1185">Reference proteome</keyword>
<name>A0A7S7LY31_9BACT</name>
<dbReference type="KEGG" id="smas:HUE87_06380"/>
<evidence type="ECO:0000313" key="2">
    <source>
        <dbReference type="EMBL" id="QOY53551.1"/>
    </source>
</evidence>
<feature type="coiled-coil region" evidence="1">
    <location>
        <begin position="23"/>
        <end position="60"/>
    </location>
</feature>
<sequence>MSHAQKLEELITKSVIPDLDDRLDEIFAEIADSKEANEDAKEEIEELREFKADLQDVLEDIQSGDIEEEECEELINDILEAQKGSEEEDFGFSEED</sequence>
<dbReference type="Proteomes" id="UP000593836">
    <property type="component" value="Chromosome"/>
</dbReference>